<proteinExistence type="predicted"/>
<sequence>MHLLYEEGGDIRAATVLSSSGSGDTQSWQVSALSGKHLKIKAKEVWLEFEKPDAQTLISNANQLAQTIDLQLLWDCAPDEEFLFSTIAKEYFGDAVSTEQLVALAIALQGAPVYFRRKGRGKFMRAPLEQLQAGLAAIERKRKELEQQALWQSDLVAGQMPEALRPQVNTLLFSPDKNSLAYKAFSGACDQTGEHPAQLMMRCGALDSPLTYHHGQFLRQHFPGGVGFSADFSIAPDAWKTCIEGLPTAQVRAFSIDDASTTEIDDALSLTPIEHGHYRLGIHIAAPGLLIQKDDPFDQVARQRMSTAYFPGNKITMLPESFIHYFSLDQGKVCPAVSLYVEISAQGELLDQLPETKIELVPIEANLRLDDLEESVNEESLMDPAAGLPYQKELSILWNLTKFLHSKRQEQREKNGLRVEQLGISDTNALARDFNFHISADQSVVEIEPRLRGSILDSIVAECMILCNRIWGQQLAEHGLPALFRTQKGWGPQRTRMQTTPGPHEGLGLDFYAWCTSPLRRYSDLLNQWQLIALVRNGVTAKMVAPFSPKDVTLMGIAADFENVYQHYGEHQDRIEKYWCLRWLSQQGLPKLIHARHLKEGMSRLEPIPLHLPIPELANQARMARAKIEVMDIDLLQLTAAARLVEIESLPDLGEPAASNEIAMGSSE</sequence>
<keyword evidence="1" id="KW-0540">Nuclease</keyword>
<name>A0AAU8A3C6_9BURK</name>
<accession>A0AAU8A3C6</accession>
<dbReference type="GO" id="GO:0003723">
    <property type="term" value="F:RNA binding"/>
    <property type="evidence" value="ECO:0007669"/>
    <property type="project" value="InterPro"/>
</dbReference>
<dbReference type="EMBL" id="CP099959">
    <property type="protein sequence ID" value="XCC57912.1"/>
    <property type="molecule type" value="Genomic_DNA"/>
</dbReference>
<dbReference type="RefSeq" id="WP_353439033.1">
    <property type="nucleotide sequence ID" value="NZ_CP099959.1"/>
</dbReference>
<dbReference type="SMART" id="SM00955">
    <property type="entry name" value="RNB"/>
    <property type="match status" value="1"/>
</dbReference>
<keyword evidence="1" id="KW-0269">Exonuclease</keyword>
<dbReference type="InterPro" id="IPR022966">
    <property type="entry name" value="RNase_II/R_CS"/>
</dbReference>
<dbReference type="GO" id="GO:0005829">
    <property type="term" value="C:cytosol"/>
    <property type="evidence" value="ECO:0007669"/>
    <property type="project" value="TreeGrafter"/>
</dbReference>
<dbReference type="SUPFAM" id="SSF50249">
    <property type="entry name" value="Nucleic acid-binding proteins"/>
    <property type="match status" value="1"/>
</dbReference>
<keyword evidence="1" id="KW-0378">Hydrolase</keyword>
<dbReference type="GO" id="GO:0004540">
    <property type="term" value="F:RNA nuclease activity"/>
    <property type="evidence" value="ECO:0007669"/>
    <property type="project" value="InterPro"/>
</dbReference>
<evidence type="ECO:0000313" key="3">
    <source>
        <dbReference type="EMBL" id="XCC57912.1"/>
    </source>
</evidence>
<dbReference type="InterPro" id="IPR001900">
    <property type="entry name" value="RNase_II/R"/>
</dbReference>
<organism evidence="3">
    <name type="scientific">Polynucleobacter sp. UK-FUSCHL-C3</name>
    <dbReference type="NCBI Taxonomy" id="2955208"/>
    <lineage>
        <taxon>Bacteria</taxon>
        <taxon>Pseudomonadati</taxon>
        <taxon>Pseudomonadota</taxon>
        <taxon>Betaproteobacteria</taxon>
        <taxon>Burkholderiales</taxon>
        <taxon>Burkholderiaceae</taxon>
        <taxon>Polynucleobacter</taxon>
    </lineage>
</organism>
<dbReference type="InterPro" id="IPR050180">
    <property type="entry name" value="RNR_Ribonuclease"/>
</dbReference>
<gene>
    <name evidence="3" type="ORF">NKE59_01090</name>
</gene>
<evidence type="ECO:0000256" key="1">
    <source>
        <dbReference type="ARBA" id="ARBA00022839"/>
    </source>
</evidence>
<reference evidence="3" key="1">
    <citation type="submission" date="2022-06" db="EMBL/GenBank/DDBJ databases">
        <title>New Polynucleobacter species.</title>
        <authorList>
            <person name="Hahn M.W."/>
        </authorList>
    </citation>
    <scope>NUCLEOTIDE SEQUENCE</scope>
    <source>
        <strain evidence="3">UK-FUSCHL-C3</strain>
    </source>
</reference>
<dbReference type="PANTHER" id="PTHR23355">
    <property type="entry name" value="RIBONUCLEASE"/>
    <property type="match status" value="1"/>
</dbReference>
<evidence type="ECO:0000259" key="2">
    <source>
        <dbReference type="SMART" id="SM00955"/>
    </source>
</evidence>
<dbReference type="GO" id="GO:0004527">
    <property type="term" value="F:exonuclease activity"/>
    <property type="evidence" value="ECO:0007669"/>
    <property type="project" value="UniProtKB-KW"/>
</dbReference>
<dbReference type="InterPro" id="IPR012340">
    <property type="entry name" value="NA-bd_OB-fold"/>
</dbReference>
<dbReference type="GO" id="GO:0006402">
    <property type="term" value="P:mRNA catabolic process"/>
    <property type="evidence" value="ECO:0007669"/>
    <property type="project" value="TreeGrafter"/>
</dbReference>
<protein>
    <submittedName>
        <fullName evidence="3">RNB domain-containing ribonuclease</fullName>
    </submittedName>
</protein>
<dbReference type="Pfam" id="PF00773">
    <property type="entry name" value="RNB"/>
    <property type="match status" value="2"/>
</dbReference>
<dbReference type="AlphaFoldDB" id="A0AAU8A3C6"/>
<feature type="domain" description="RNB" evidence="2">
    <location>
        <begin position="245"/>
        <end position="537"/>
    </location>
</feature>
<dbReference type="PANTHER" id="PTHR23355:SF9">
    <property type="entry name" value="DIS3-LIKE EXONUCLEASE 2"/>
    <property type="match status" value="1"/>
</dbReference>
<dbReference type="PROSITE" id="PS01175">
    <property type="entry name" value="RIBONUCLEASE_II"/>
    <property type="match status" value="1"/>
</dbReference>